<feature type="transmembrane region" description="Helical" evidence="2">
    <location>
        <begin position="29"/>
        <end position="50"/>
    </location>
</feature>
<keyword evidence="2" id="KW-1133">Transmembrane helix</keyword>
<evidence type="ECO:0008006" key="5">
    <source>
        <dbReference type="Google" id="ProtNLM"/>
    </source>
</evidence>
<feature type="compositionally biased region" description="Polar residues" evidence="1">
    <location>
        <begin position="441"/>
        <end position="468"/>
    </location>
</feature>
<dbReference type="SUPFAM" id="SSF81321">
    <property type="entry name" value="Family A G protein-coupled receptor-like"/>
    <property type="match status" value="1"/>
</dbReference>
<keyword evidence="4" id="KW-1185">Reference proteome</keyword>
<proteinExistence type="predicted"/>
<keyword evidence="2" id="KW-0472">Membrane</keyword>
<comment type="caution">
    <text evidence="3">The sequence shown here is derived from an EMBL/GenBank/DDBJ whole genome shotgun (WGS) entry which is preliminary data.</text>
</comment>
<feature type="region of interest" description="Disordered" evidence="1">
    <location>
        <begin position="682"/>
        <end position="718"/>
    </location>
</feature>
<dbReference type="STRING" id="658196.A0A397T6A4"/>
<feature type="transmembrane region" description="Helical" evidence="2">
    <location>
        <begin position="170"/>
        <end position="193"/>
    </location>
</feature>
<feature type="compositionally biased region" description="Low complexity" evidence="1">
    <location>
        <begin position="558"/>
        <end position="572"/>
    </location>
</feature>
<evidence type="ECO:0000256" key="1">
    <source>
        <dbReference type="SAM" id="MobiDB-lite"/>
    </source>
</evidence>
<dbReference type="OrthoDB" id="2400216at2759"/>
<sequence>MQQWFITLCSVVFLLSCANTYIQAKRRAFILTCLGFTGILFCLSFLIAAISLPGNKPFNNLNKKELIFCYITGIMLAIQSMALFSIVFALSIELYVMFRIKNRAIKDSLILKSAIVFFCCFQPTLFIILNIILMLIDNIQIVNIVENGGWCNVNIGGNRWGILFVRALPLWFISIPGALIACAAIIPSLIMAIKARRKHRESLSQSDTNPTISSRNQISREVSNDTMVRSTSPSSPVSESSPSDLPSITHGSNKIPNEAITRMALYCILYSGLGIPYSIYSLVGFFHYWETPEKPIDVKEIVFCNYLSVGIGMATLIIIFLIFATNGSSIKQYKEACMWWKFNCFYPIYGFITRRKNDSIHVNIVKNVGSNSKEPRESVSISIRAVIQEEFSNGIQEELPATVSSKNSITSKTKKRWSIFTSSRESLIEAEKVKKIRQSTEDTITSNTDENSSATLPLFNPNRNTHNLSMSSSSTYSSATAIAIDSTELSCPQNKDLSNKSTIPILGGLSPAPRRTPPLSNPLRDYNDDKDDEIIASSSVKRSSSPQIRNSSMILRQTASAPTSPTSTSRPRVYNPSRRFTSPLRRPSSPIVNNRTSISTSTSYSQDTPSTITTFEDMQEFDDDETDPFPSLLKIGKPFNDEKGIWRPASTLSFASRSTRMSSSGAYNPNIWGKPNTEAISRLSSSPTTTGNLFRNNLPIINDVNGSSSSGGENNKIG</sequence>
<reference evidence="3 4" key="1">
    <citation type="submission" date="2018-06" db="EMBL/GenBank/DDBJ databases">
        <title>Comparative genomics reveals the genomic features of Rhizophagus irregularis, R. cerebriforme, R. diaphanum and Gigaspora rosea, and their symbiotic lifestyle signature.</title>
        <authorList>
            <person name="Morin E."/>
            <person name="San Clemente H."/>
            <person name="Chen E.C.H."/>
            <person name="De La Providencia I."/>
            <person name="Hainaut M."/>
            <person name="Kuo A."/>
            <person name="Kohler A."/>
            <person name="Murat C."/>
            <person name="Tang N."/>
            <person name="Roy S."/>
            <person name="Loubradou J."/>
            <person name="Henrissat B."/>
            <person name="Grigoriev I.V."/>
            <person name="Corradi N."/>
            <person name="Roux C."/>
            <person name="Martin F.M."/>
        </authorList>
    </citation>
    <scope>NUCLEOTIDE SEQUENCE [LARGE SCALE GENOMIC DNA]</scope>
    <source>
        <strain evidence="3 4">DAOM 227022</strain>
    </source>
</reference>
<feature type="region of interest" description="Disordered" evidence="1">
    <location>
        <begin position="501"/>
        <end position="610"/>
    </location>
</feature>
<evidence type="ECO:0000313" key="4">
    <source>
        <dbReference type="Proteomes" id="UP000265703"/>
    </source>
</evidence>
<feature type="compositionally biased region" description="Polar residues" evidence="1">
    <location>
        <begin position="546"/>
        <end position="557"/>
    </location>
</feature>
<feature type="compositionally biased region" description="Polar residues" evidence="1">
    <location>
        <begin position="682"/>
        <end position="695"/>
    </location>
</feature>
<feature type="transmembrane region" description="Helical" evidence="2">
    <location>
        <begin position="109"/>
        <end position="136"/>
    </location>
</feature>
<accession>A0A397T6A4</accession>
<feature type="transmembrane region" description="Helical" evidence="2">
    <location>
        <begin position="263"/>
        <end position="286"/>
    </location>
</feature>
<protein>
    <recommendedName>
        <fullName evidence="5">G-protein coupled receptors family 2 profile 2 domain-containing protein</fullName>
    </recommendedName>
</protein>
<name>A0A397T6A4_9GLOM</name>
<feature type="transmembrane region" description="Helical" evidence="2">
    <location>
        <begin position="70"/>
        <end position="97"/>
    </location>
</feature>
<evidence type="ECO:0000313" key="3">
    <source>
        <dbReference type="EMBL" id="RIA92426.1"/>
    </source>
</evidence>
<feature type="region of interest" description="Disordered" evidence="1">
    <location>
        <begin position="201"/>
        <end position="250"/>
    </location>
</feature>
<organism evidence="3 4">
    <name type="scientific">Glomus cerebriforme</name>
    <dbReference type="NCBI Taxonomy" id="658196"/>
    <lineage>
        <taxon>Eukaryota</taxon>
        <taxon>Fungi</taxon>
        <taxon>Fungi incertae sedis</taxon>
        <taxon>Mucoromycota</taxon>
        <taxon>Glomeromycotina</taxon>
        <taxon>Glomeromycetes</taxon>
        <taxon>Glomerales</taxon>
        <taxon>Glomeraceae</taxon>
        <taxon>Glomus</taxon>
    </lineage>
</organism>
<feature type="compositionally biased region" description="Polar residues" evidence="1">
    <location>
        <begin position="590"/>
        <end position="610"/>
    </location>
</feature>
<feature type="compositionally biased region" description="Low complexity" evidence="1">
    <location>
        <begin position="700"/>
        <end position="718"/>
    </location>
</feature>
<feature type="compositionally biased region" description="Low complexity" evidence="1">
    <location>
        <begin position="230"/>
        <end position="247"/>
    </location>
</feature>
<dbReference type="AlphaFoldDB" id="A0A397T6A4"/>
<keyword evidence="2" id="KW-0812">Transmembrane</keyword>
<dbReference type="Proteomes" id="UP000265703">
    <property type="component" value="Unassembled WGS sequence"/>
</dbReference>
<dbReference type="EMBL" id="QKYT01000126">
    <property type="protein sequence ID" value="RIA92426.1"/>
    <property type="molecule type" value="Genomic_DNA"/>
</dbReference>
<feature type="region of interest" description="Disordered" evidence="1">
    <location>
        <begin position="436"/>
        <end position="472"/>
    </location>
</feature>
<evidence type="ECO:0000256" key="2">
    <source>
        <dbReference type="SAM" id="Phobius"/>
    </source>
</evidence>
<gene>
    <name evidence="3" type="ORF">C1645_67882</name>
</gene>
<feature type="compositionally biased region" description="Polar residues" evidence="1">
    <location>
        <begin position="203"/>
        <end position="229"/>
    </location>
</feature>
<feature type="transmembrane region" description="Helical" evidence="2">
    <location>
        <begin position="5"/>
        <end position="22"/>
    </location>
</feature>
<feature type="transmembrane region" description="Helical" evidence="2">
    <location>
        <begin position="306"/>
        <end position="324"/>
    </location>
</feature>